<protein>
    <submittedName>
        <fullName evidence="1">Uncharacterized protein</fullName>
    </submittedName>
</protein>
<keyword evidence="2" id="KW-1185">Reference proteome</keyword>
<gene>
    <name evidence="1" type="ORF">Pint_03669</name>
</gene>
<evidence type="ECO:0000313" key="1">
    <source>
        <dbReference type="EMBL" id="KAJ0045327.1"/>
    </source>
</evidence>
<reference evidence="2" key="1">
    <citation type="journal article" date="2023" name="G3 (Bethesda)">
        <title>Genome assembly and association tests identify interacting loci associated with vigor, precocity, and sex in interspecific pistachio rootstocks.</title>
        <authorList>
            <person name="Palmer W."/>
            <person name="Jacygrad E."/>
            <person name="Sagayaradj S."/>
            <person name="Cavanaugh K."/>
            <person name="Han R."/>
            <person name="Bertier L."/>
            <person name="Beede B."/>
            <person name="Kafkas S."/>
            <person name="Golino D."/>
            <person name="Preece J."/>
            <person name="Michelmore R."/>
        </authorList>
    </citation>
    <scope>NUCLEOTIDE SEQUENCE [LARGE SCALE GENOMIC DNA]</scope>
</reference>
<organism evidence="1 2">
    <name type="scientific">Pistacia integerrima</name>
    <dbReference type="NCBI Taxonomy" id="434235"/>
    <lineage>
        <taxon>Eukaryota</taxon>
        <taxon>Viridiplantae</taxon>
        <taxon>Streptophyta</taxon>
        <taxon>Embryophyta</taxon>
        <taxon>Tracheophyta</taxon>
        <taxon>Spermatophyta</taxon>
        <taxon>Magnoliopsida</taxon>
        <taxon>eudicotyledons</taxon>
        <taxon>Gunneridae</taxon>
        <taxon>Pentapetalae</taxon>
        <taxon>rosids</taxon>
        <taxon>malvids</taxon>
        <taxon>Sapindales</taxon>
        <taxon>Anacardiaceae</taxon>
        <taxon>Pistacia</taxon>
    </lineage>
</organism>
<comment type="caution">
    <text evidence="1">The sequence shown here is derived from an EMBL/GenBank/DDBJ whole genome shotgun (WGS) entry which is preliminary data.</text>
</comment>
<dbReference type="EMBL" id="CM047738">
    <property type="protein sequence ID" value="KAJ0045327.1"/>
    <property type="molecule type" value="Genomic_DNA"/>
</dbReference>
<accession>A0ACC0Z4X8</accession>
<dbReference type="Proteomes" id="UP001163603">
    <property type="component" value="Chromosome 3"/>
</dbReference>
<sequence length="167" mass="18569">MQGNEDQSNSYYVSQQLINTLQTPCHVLNISTSQLSSKQHVSLSFTSYIQLFHHQTRKHHQTNNGVSNSNSSSSSSSKPTPLIQHLHHHQNGFYDGGRCSTWWTVTGSHGVQFLGNTNTRSCNLASGCLIFSPLLLSAAFVPRRGLDWVRSGRGYGVCRLVCVVMEF</sequence>
<proteinExistence type="predicted"/>
<evidence type="ECO:0000313" key="2">
    <source>
        <dbReference type="Proteomes" id="UP001163603"/>
    </source>
</evidence>
<name>A0ACC0Z4X8_9ROSI</name>